<dbReference type="InterPro" id="IPR005312">
    <property type="entry name" value="DUF1759"/>
</dbReference>
<evidence type="ECO:0000313" key="1">
    <source>
        <dbReference type="Proteomes" id="UP001652620"/>
    </source>
</evidence>
<keyword evidence="1" id="KW-1185">Reference proteome</keyword>
<dbReference type="GeneID" id="125779388"/>
<proteinExistence type="predicted"/>
<gene>
    <name evidence="2" type="primary">LOC125779388</name>
</gene>
<dbReference type="RefSeq" id="XP_049316683.1">
    <property type="nucleotide sequence ID" value="XM_049460726.1"/>
</dbReference>
<sequence>MNTDSKESKSHQLLKIPKMVLDEKSPCTPAEATRSKQGATKQKRGKDISYAKFLSESDSLIRYCTRFSSSPILDNSELVLEIKNQNLDNFWTRLQAAYDAIVETDDSDLPENFKTSAYSKYENCLDQYEETKAMIADQLKLTRSIAPNPQLRVELPQTQAQEASSGIHLKVPACDTEIFHGGYEQWPSFRDMFTAVYINHPKLSNAQKLYHLRYKTKGQAGVIVKQFALNDNNFNLAWESLKERYENERILVDKQVTILMNLPKIQRETSEEFIKLQSTVSNCLSVLTTQNIPTDNWDPILVNICSAALPEKSLLLWEQSLSSRRKCPTWQ</sequence>
<dbReference type="Proteomes" id="UP001652620">
    <property type="component" value="Chromosome 6"/>
</dbReference>
<reference evidence="2" key="1">
    <citation type="submission" date="2025-08" db="UniProtKB">
        <authorList>
            <consortium name="RefSeq"/>
        </authorList>
    </citation>
    <scope>IDENTIFICATION</scope>
    <source>
        <tissue evidence="2">Adult</tissue>
    </source>
</reference>
<accession>A0ABM3K5C6</accession>
<dbReference type="Pfam" id="PF03564">
    <property type="entry name" value="DUF1759"/>
    <property type="match status" value="1"/>
</dbReference>
<evidence type="ECO:0000313" key="2">
    <source>
        <dbReference type="RefSeq" id="XP_049316683.1"/>
    </source>
</evidence>
<name>A0ABM3K5C6_BACDO</name>
<dbReference type="PANTHER" id="PTHR22954">
    <property type="entry name" value="RETROVIRAL PROTEASE-RELATED"/>
    <property type="match status" value="1"/>
</dbReference>
<protein>
    <submittedName>
        <fullName evidence="2">Uncharacterized protein LOC125779388</fullName>
    </submittedName>
</protein>
<organism evidence="1 2">
    <name type="scientific">Bactrocera dorsalis</name>
    <name type="common">Oriental fruit fly</name>
    <name type="synonym">Dacus dorsalis</name>
    <dbReference type="NCBI Taxonomy" id="27457"/>
    <lineage>
        <taxon>Eukaryota</taxon>
        <taxon>Metazoa</taxon>
        <taxon>Ecdysozoa</taxon>
        <taxon>Arthropoda</taxon>
        <taxon>Hexapoda</taxon>
        <taxon>Insecta</taxon>
        <taxon>Pterygota</taxon>
        <taxon>Neoptera</taxon>
        <taxon>Endopterygota</taxon>
        <taxon>Diptera</taxon>
        <taxon>Brachycera</taxon>
        <taxon>Muscomorpha</taxon>
        <taxon>Tephritoidea</taxon>
        <taxon>Tephritidae</taxon>
        <taxon>Bactrocera</taxon>
        <taxon>Bactrocera</taxon>
    </lineage>
</organism>
<dbReference type="PANTHER" id="PTHR22954:SF3">
    <property type="entry name" value="PROTEIN CBG08539"/>
    <property type="match status" value="1"/>
</dbReference>